<reference evidence="1" key="2">
    <citation type="journal article" date="2015" name="Fish Shellfish Immunol.">
        <title>Early steps in the European eel (Anguilla anguilla)-Vibrio vulnificus interaction in the gills: Role of the RtxA13 toxin.</title>
        <authorList>
            <person name="Callol A."/>
            <person name="Pajuelo D."/>
            <person name="Ebbesson L."/>
            <person name="Teles M."/>
            <person name="MacKenzie S."/>
            <person name="Amaro C."/>
        </authorList>
    </citation>
    <scope>NUCLEOTIDE SEQUENCE</scope>
</reference>
<name>A0A0E9V701_ANGAN</name>
<accession>A0A0E9V701</accession>
<proteinExistence type="predicted"/>
<protein>
    <submittedName>
        <fullName evidence="1">Uncharacterized protein</fullName>
    </submittedName>
</protein>
<reference evidence="1" key="1">
    <citation type="submission" date="2014-11" db="EMBL/GenBank/DDBJ databases">
        <authorList>
            <person name="Amaro Gonzalez C."/>
        </authorList>
    </citation>
    <scope>NUCLEOTIDE SEQUENCE</scope>
</reference>
<sequence>MPASGNCEMPVSKWEVNVLDTLSEAEEHNNHCWQLIRYANEFQINYSRRVPLF</sequence>
<evidence type="ECO:0000313" key="1">
    <source>
        <dbReference type="EMBL" id="JAH73225.1"/>
    </source>
</evidence>
<dbReference type="EMBL" id="GBXM01035352">
    <property type="protein sequence ID" value="JAH73225.1"/>
    <property type="molecule type" value="Transcribed_RNA"/>
</dbReference>
<organism evidence="1">
    <name type="scientific">Anguilla anguilla</name>
    <name type="common">European freshwater eel</name>
    <name type="synonym">Muraena anguilla</name>
    <dbReference type="NCBI Taxonomy" id="7936"/>
    <lineage>
        <taxon>Eukaryota</taxon>
        <taxon>Metazoa</taxon>
        <taxon>Chordata</taxon>
        <taxon>Craniata</taxon>
        <taxon>Vertebrata</taxon>
        <taxon>Euteleostomi</taxon>
        <taxon>Actinopterygii</taxon>
        <taxon>Neopterygii</taxon>
        <taxon>Teleostei</taxon>
        <taxon>Anguilliformes</taxon>
        <taxon>Anguillidae</taxon>
        <taxon>Anguilla</taxon>
    </lineage>
</organism>
<dbReference type="AlphaFoldDB" id="A0A0E9V701"/>